<evidence type="ECO:0000313" key="4">
    <source>
        <dbReference type="Proteomes" id="UP000507470"/>
    </source>
</evidence>
<gene>
    <name evidence="3" type="ORF">MCOR_39523</name>
</gene>
<dbReference type="InterPro" id="IPR000477">
    <property type="entry name" value="RT_dom"/>
</dbReference>
<organism evidence="3 4">
    <name type="scientific">Mytilus coruscus</name>
    <name type="common">Sea mussel</name>
    <dbReference type="NCBI Taxonomy" id="42192"/>
    <lineage>
        <taxon>Eukaryota</taxon>
        <taxon>Metazoa</taxon>
        <taxon>Spiralia</taxon>
        <taxon>Lophotrochozoa</taxon>
        <taxon>Mollusca</taxon>
        <taxon>Bivalvia</taxon>
        <taxon>Autobranchia</taxon>
        <taxon>Pteriomorphia</taxon>
        <taxon>Mytilida</taxon>
        <taxon>Mytiloidea</taxon>
        <taxon>Mytilidae</taxon>
        <taxon>Mytilinae</taxon>
        <taxon>Mytilus</taxon>
    </lineage>
</organism>
<evidence type="ECO:0000256" key="1">
    <source>
        <dbReference type="SAM" id="MobiDB-lite"/>
    </source>
</evidence>
<feature type="compositionally biased region" description="Basic and acidic residues" evidence="1">
    <location>
        <begin position="1"/>
        <end position="14"/>
    </location>
</feature>
<reference evidence="3 4" key="1">
    <citation type="submission" date="2020-06" db="EMBL/GenBank/DDBJ databases">
        <authorList>
            <person name="Li R."/>
            <person name="Bekaert M."/>
        </authorList>
    </citation>
    <scope>NUCLEOTIDE SEQUENCE [LARGE SCALE GENOMIC DNA]</scope>
    <source>
        <strain evidence="4">wild</strain>
    </source>
</reference>
<dbReference type="Proteomes" id="UP000507470">
    <property type="component" value="Unassembled WGS sequence"/>
</dbReference>
<accession>A0A6J8DD67</accession>
<dbReference type="Pfam" id="PF00078">
    <property type="entry name" value="RVT_1"/>
    <property type="match status" value="1"/>
</dbReference>
<evidence type="ECO:0000259" key="2">
    <source>
        <dbReference type="Pfam" id="PF00078"/>
    </source>
</evidence>
<sequence>MKENQIPKKPETSNEPKCPYSNQETTCDPTGISVPSDYATTSNLHFTPEPPSKPAHFPQHTTKKPSHDNIKPTCASSFITTSTKPTFASDNANVRSNCDEDISETWADYFEDLTIPVNNPCFDKIRVENDNSLLHEIFTTDKDPLQMVNEDEKWYNNVQTKIKCQGQFLRTFPELQGVRQGGVWSPAAYKIFINSLSNIYETEHLGARIGSVYCGVPSAADDVTFISNDPFELQSMLDIQMFHANKQRYIISSQKSRVLQMKNYGTHS</sequence>
<feature type="region of interest" description="Disordered" evidence="1">
    <location>
        <begin position="1"/>
        <end position="70"/>
    </location>
</feature>
<dbReference type="EMBL" id="CACVKT020007143">
    <property type="protein sequence ID" value="CAC5405879.1"/>
    <property type="molecule type" value="Genomic_DNA"/>
</dbReference>
<proteinExistence type="predicted"/>
<feature type="domain" description="Reverse transcriptase" evidence="2">
    <location>
        <begin position="121"/>
        <end position="259"/>
    </location>
</feature>
<dbReference type="AlphaFoldDB" id="A0A6J8DD67"/>
<name>A0A6J8DD67_MYTCO</name>
<keyword evidence="4" id="KW-1185">Reference proteome</keyword>
<protein>
    <recommendedName>
        <fullName evidence="2">Reverse transcriptase domain-containing protein</fullName>
    </recommendedName>
</protein>
<evidence type="ECO:0000313" key="3">
    <source>
        <dbReference type="EMBL" id="CAC5405879.1"/>
    </source>
</evidence>
<dbReference type="OrthoDB" id="10014409at2759"/>